<dbReference type="EMBL" id="BOMQ01000097">
    <property type="protein sequence ID" value="GIE54236.1"/>
    <property type="molecule type" value="Genomic_DNA"/>
</dbReference>
<proteinExistence type="predicted"/>
<protein>
    <recommendedName>
        <fullName evidence="5">Spermidine synthase</fullName>
    </recommendedName>
</protein>
<evidence type="ECO:0000256" key="2">
    <source>
        <dbReference type="SAM" id="MobiDB-lite"/>
    </source>
</evidence>
<dbReference type="RefSeq" id="WP_203776826.1">
    <property type="nucleotide sequence ID" value="NZ_BAAAYJ010000084.1"/>
</dbReference>
<keyword evidence="4" id="KW-1185">Reference proteome</keyword>
<dbReference type="PANTHER" id="PTHR43317">
    <property type="entry name" value="THERMOSPERMINE SYNTHASE ACAULIS5"/>
    <property type="match status" value="1"/>
</dbReference>
<keyword evidence="1" id="KW-0620">Polyamine biosynthesis</keyword>
<accession>A0A919JP71</accession>
<sequence>MAPSSNRRATSFTRVASGTASLEPDRRRERGWTLLVDGVPQSYVDLADPTYLAFEYVRRLATVLRLAAPAAVPLTVLHLGGGALTLPRWVAATRPGSAQTVVERDGLLLALVSRALPWAAPVEVVVGDAREFVAAGPAEGYDVIVVDVFDGAAMPASVAGVGFAAAAARLLRPAGVLAMNLTDVPPLASSRIQAATLRAALGDVALIAPPGMLRGRRAGNAVLAAARTPGVLDIERLARSVARDAEPARVWHGAELTGFLAGAMARLDGPR</sequence>
<dbReference type="InterPro" id="IPR029063">
    <property type="entry name" value="SAM-dependent_MTases_sf"/>
</dbReference>
<dbReference type="PANTHER" id="PTHR43317:SF1">
    <property type="entry name" value="THERMOSPERMINE SYNTHASE ACAULIS5"/>
    <property type="match status" value="1"/>
</dbReference>
<name>A0A919JP71_9ACTN</name>
<evidence type="ECO:0008006" key="5">
    <source>
        <dbReference type="Google" id="ProtNLM"/>
    </source>
</evidence>
<dbReference type="AlphaFoldDB" id="A0A919JP71"/>
<reference evidence="3" key="1">
    <citation type="submission" date="2021-01" db="EMBL/GenBank/DDBJ databases">
        <title>Whole genome shotgun sequence of Actinoplanes nipponensis NBRC 14063.</title>
        <authorList>
            <person name="Komaki H."/>
            <person name="Tamura T."/>
        </authorList>
    </citation>
    <scope>NUCLEOTIDE SEQUENCE</scope>
    <source>
        <strain evidence="3">NBRC 14063</strain>
    </source>
</reference>
<feature type="region of interest" description="Disordered" evidence="2">
    <location>
        <begin position="1"/>
        <end position="24"/>
    </location>
</feature>
<comment type="caution">
    <text evidence="3">The sequence shown here is derived from an EMBL/GenBank/DDBJ whole genome shotgun (WGS) entry which is preliminary data.</text>
</comment>
<evidence type="ECO:0000313" key="4">
    <source>
        <dbReference type="Proteomes" id="UP000647172"/>
    </source>
</evidence>
<dbReference type="Proteomes" id="UP000647172">
    <property type="component" value="Unassembled WGS sequence"/>
</dbReference>
<evidence type="ECO:0000313" key="3">
    <source>
        <dbReference type="EMBL" id="GIE54236.1"/>
    </source>
</evidence>
<dbReference type="NCBIfam" id="NF037959">
    <property type="entry name" value="MFS_SpdSyn"/>
    <property type="match status" value="1"/>
</dbReference>
<dbReference type="GO" id="GO:0006596">
    <property type="term" value="P:polyamine biosynthetic process"/>
    <property type="evidence" value="ECO:0007669"/>
    <property type="project" value="UniProtKB-KW"/>
</dbReference>
<dbReference type="CDD" id="cd02440">
    <property type="entry name" value="AdoMet_MTases"/>
    <property type="match status" value="1"/>
</dbReference>
<gene>
    <name evidence="3" type="ORF">Ani05nite_77700</name>
</gene>
<feature type="compositionally biased region" description="Polar residues" evidence="2">
    <location>
        <begin position="1"/>
        <end position="20"/>
    </location>
</feature>
<dbReference type="SUPFAM" id="SSF53335">
    <property type="entry name" value="S-adenosyl-L-methionine-dependent methyltransferases"/>
    <property type="match status" value="1"/>
</dbReference>
<evidence type="ECO:0000256" key="1">
    <source>
        <dbReference type="ARBA" id="ARBA00023115"/>
    </source>
</evidence>
<dbReference type="Gene3D" id="3.40.50.150">
    <property type="entry name" value="Vaccinia Virus protein VP39"/>
    <property type="match status" value="1"/>
</dbReference>
<organism evidence="3 4">
    <name type="scientific">Actinoplanes nipponensis</name>
    <dbReference type="NCBI Taxonomy" id="135950"/>
    <lineage>
        <taxon>Bacteria</taxon>
        <taxon>Bacillati</taxon>
        <taxon>Actinomycetota</taxon>
        <taxon>Actinomycetes</taxon>
        <taxon>Micromonosporales</taxon>
        <taxon>Micromonosporaceae</taxon>
        <taxon>Actinoplanes</taxon>
    </lineage>
</organism>